<dbReference type="InterPro" id="IPR040155">
    <property type="entry name" value="CEBPZ/Mak21-like"/>
</dbReference>
<dbReference type="GO" id="GO:0005634">
    <property type="term" value="C:nucleus"/>
    <property type="evidence" value="ECO:0007669"/>
    <property type="project" value="UniProtKB-ARBA"/>
</dbReference>
<protein>
    <submittedName>
        <fullName evidence="5">CBF domain-containing protein</fullName>
    </submittedName>
</protein>
<dbReference type="Proteomes" id="UP000046392">
    <property type="component" value="Unplaced"/>
</dbReference>
<evidence type="ECO:0000259" key="3">
    <source>
        <dbReference type="Pfam" id="PF03914"/>
    </source>
</evidence>
<dbReference type="STRING" id="174720.A0A0N5BR12"/>
<proteinExistence type="inferred from homology"/>
<dbReference type="AlphaFoldDB" id="A0A0N5BR12"/>
<evidence type="ECO:0000256" key="1">
    <source>
        <dbReference type="ARBA" id="ARBA00007797"/>
    </source>
</evidence>
<sequence length="771" mass="89743">MVKVKKKVSKVGKEKTKTLKKSENVSNLLINHKQGTKWYENTFDDKAKSEDDLLSGDALKKIEEKANDLWKKDCNNFNKRNNISSTTINWMETVLSKGTFSDKITAMQLCIKKSPVHSIDHLNGLVYICEKKKLRNLFMSFKLLRDMFLDDLLPPDRKLVSFSMRPLAKINEISKGNETVANKMLVMWKFESELKDIYYKFLKSVDSCSTVAVENIATQSSSLLMDFLMARSERESEILSMIINQLGNPHRKNASYIIVLLKKLIEKHPSMKEVVIKEVELLLFRKNIPIKTQQYAVGFLTQIFLNVVEKNVAQQLLKIYFCLIKTLLAKENTECKLMDLVIVGVYRVLPFAKDKINEMSKEIESLYKLISVAKYSISMRILRLVFKSSSIMGTVSDQFYSALYRFMLRDHPSKYQKDLCALVYDAVKHDLIFERQRAFIKRLFQIALVGLPELAAEALYTVGRLVKINKKLVSFSEENSLYEFKKDEVEDEIIEEEEMDDEEVYYDYDVDEKGNVIKIKADIDQTTVQKSKLSMKIENDGGKDLKITKYYSPFGTHPQYSKAHLTNDIELTYLKKHYHPVVSDFASKLISGKEIFYNDDFKEDLSIIRFLDRFAFQKSKKNSKGSIKCLAVDSEEYITAKPSKIPVDEAYIHRYACMKYEKSKKNDDDEDRYSINSDEFDDIIKNFNDQIVTEEFNEEDEYDDDDFDVFEKELEEKQQVGKKRKRTSDAEKSLYQILNDIDTEEADDSEEEVGFDDDDDDFEDDDDENDE</sequence>
<dbReference type="PANTHER" id="PTHR12048">
    <property type="entry name" value="CCAAT-BINDING FACTOR-RELATED"/>
    <property type="match status" value="1"/>
</dbReference>
<keyword evidence="4" id="KW-1185">Reference proteome</keyword>
<feature type="region of interest" description="Disordered" evidence="2">
    <location>
        <begin position="736"/>
        <end position="771"/>
    </location>
</feature>
<dbReference type="Pfam" id="PF03914">
    <property type="entry name" value="CBF"/>
    <property type="match status" value="1"/>
</dbReference>
<evidence type="ECO:0000313" key="5">
    <source>
        <dbReference type="WBParaSite" id="SPAL_0000831800.1"/>
    </source>
</evidence>
<name>A0A0N5BR12_STREA</name>
<comment type="similarity">
    <text evidence="1">Belongs to the CBF/MAK21 family.</text>
</comment>
<evidence type="ECO:0000256" key="2">
    <source>
        <dbReference type="SAM" id="MobiDB-lite"/>
    </source>
</evidence>
<dbReference type="PANTHER" id="PTHR12048:SF0">
    <property type="entry name" value="CCAAT_ENHANCER-BINDING PROTEIN ZETA"/>
    <property type="match status" value="1"/>
</dbReference>
<feature type="domain" description="CCAAT-binding factor" evidence="3">
    <location>
        <begin position="389"/>
        <end position="586"/>
    </location>
</feature>
<accession>A0A0N5BR12</accession>
<dbReference type="WBParaSite" id="SPAL_0000831800.1">
    <property type="protein sequence ID" value="SPAL_0000831800.1"/>
    <property type="gene ID" value="SPAL_0000831800"/>
</dbReference>
<evidence type="ECO:0000313" key="4">
    <source>
        <dbReference type="Proteomes" id="UP000046392"/>
    </source>
</evidence>
<feature type="compositionally biased region" description="Acidic residues" evidence="2">
    <location>
        <begin position="741"/>
        <end position="771"/>
    </location>
</feature>
<dbReference type="InterPro" id="IPR005612">
    <property type="entry name" value="CCAAT-binding_factor"/>
</dbReference>
<reference evidence="5" key="1">
    <citation type="submission" date="2017-02" db="UniProtKB">
        <authorList>
            <consortium name="WormBaseParasite"/>
        </authorList>
    </citation>
    <scope>IDENTIFICATION</scope>
</reference>
<organism evidence="4 5">
    <name type="scientific">Strongyloides papillosus</name>
    <name type="common">Intestinal threadworm</name>
    <dbReference type="NCBI Taxonomy" id="174720"/>
    <lineage>
        <taxon>Eukaryota</taxon>
        <taxon>Metazoa</taxon>
        <taxon>Ecdysozoa</taxon>
        <taxon>Nematoda</taxon>
        <taxon>Chromadorea</taxon>
        <taxon>Rhabditida</taxon>
        <taxon>Tylenchina</taxon>
        <taxon>Panagrolaimomorpha</taxon>
        <taxon>Strongyloidoidea</taxon>
        <taxon>Strongyloididae</taxon>
        <taxon>Strongyloides</taxon>
    </lineage>
</organism>